<proteinExistence type="inferred from homology"/>
<accession>A0ABQ9FER4</accession>
<keyword evidence="4" id="KW-0472">Membrane</keyword>
<keyword evidence="3" id="KW-0904">Protein phosphatase</keyword>
<evidence type="ECO:0000313" key="8">
    <source>
        <dbReference type="Proteomes" id="UP001217089"/>
    </source>
</evidence>
<evidence type="ECO:0008006" key="9">
    <source>
        <dbReference type="Google" id="ProtNLM"/>
    </source>
</evidence>
<protein>
    <recommendedName>
        <fullName evidence="9">Protein-tyrosine-phosphatase</fullName>
    </recommendedName>
</protein>
<dbReference type="InterPro" id="IPR000340">
    <property type="entry name" value="Dual-sp_phosphatase_cat-dom"/>
</dbReference>
<reference evidence="7 8" key="1">
    <citation type="submission" date="2022-12" db="EMBL/GenBank/DDBJ databases">
        <title>Chromosome-level genome of Tegillarca granosa.</title>
        <authorList>
            <person name="Kim J."/>
        </authorList>
    </citation>
    <scope>NUCLEOTIDE SEQUENCE [LARGE SCALE GENOMIC DNA]</scope>
    <source>
        <strain evidence="7">Teg-2019</strain>
        <tissue evidence="7">Adductor muscle</tissue>
    </source>
</reference>
<keyword evidence="4" id="KW-1133">Transmembrane helix</keyword>
<evidence type="ECO:0000313" key="7">
    <source>
        <dbReference type="EMBL" id="KAJ8315819.1"/>
    </source>
</evidence>
<evidence type="ECO:0000256" key="3">
    <source>
        <dbReference type="ARBA" id="ARBA00022912"/>
    </source>
</evidence>
<dbReference type="Gene3D" id="3.90.190.10">
    <property type="entry name" value="Protein tyrosine phosphatase superfamily"/>
    <property type="match status" value="1"/>
</dbReference>
<name>A0ABQ9FER4_TEGGR</name>
<feature type="domain" description="Tyrosine specific protein phosphatases" evidence="6">
    <location>
        <begin position="95"/>
        <end position="153"/>
    </location>
</feature>
<dbReference type="SUPFAM" id="SSF52799">
    <property type="entry name" value="(Phosphotyrosine protein) phosphatases II"/>
    <property type="match status" value="1"/>
</dbReference>
<evidence type="ECO:0000259" key="6">
    <source>
        <dbReference type="PROSITE" id="PS50056"/>
    </source>
</evidence>
<comment type="caution">
    <text evidence="7">The sequence shown here is derived from an EMBL/GenBank/DDBJ whole genome shotgun (WGS) entry which is preliminary data.</text>
</comment>
<dbReference type="InterPro" id="IPR016130">
    <property type="entry name" value="Tyr_Pase_AS"/>
</dbReference>
<evidence type="ECO:0000256" key="2">
    <source>
        <dbReference type="ARBA" id="ARBA00022801"/>
    </source>
</evidence>
<evidence type="ECO:0000256" key="1">
    <source>
        <dbReference type="ARBA" id="ARBA00008601"/>
    </source>
</evidence>
<evidence type="ECO:0000256" key="4">
    <source>
        <dbReference type="SAM" id="Phobius"/>
    </source>
</evidence>
<dbReference type="InterPro" id="IPR029021">
    <property type="entry name" value="Prot-tyrosine_phosphatase-like"/>
</dbReference>
<dbReference type="PANTHER" id="PTHR45961:SF6">
    <property type="entry name" value="IP21249P"/>
    <property type="match status" value="1"/>
</dbReference>
<dbReference type="PROSITE" id="PS00383">
    <property type="entry name" value="TYR_PHOSPHATASE_1"/>
    <property type="match status" value="1"/>
</dbReference>
<sequence>MDVILAIHFQDLPPEVQFPGYSRSYDMNENMFSQIAAVTDHLFLSSAAAVKTESVRRYGITHIINCTLEIPNLNIPGLESIQIHVEDAPHARLGLYFEKCADKVHQVYMRGGRTLIHCVAGVSRSASLCIAYLMKYQRMTLEQAYYHVKKKRPVIHPNTGFWKQLIEYERRIHGRNTVKMVNSGVGPIPEVYKDEVRKDINQNLAFDMLNGLRIVKYLQRDIFLYLSSLFYVMIIKFLIFDIKEFGVLRKLIICEPEMYFSCKLLNKILYNVDL</sequence>
<keyword evidence="2" id="KW-0378">Hydrolase</keyword>
<evidence type="ECO:0000259" key="5">
    <source>
        <dbReference type="PROSITE" id="PS50054"/>
    </source>
</evidence>
<keyword evidence="4" id="KW-0812">Transmembrane</keyword>
<dbReference type="InterPro" id="IPR020422">
    <property type="entry name" value="TYR_PHOSPHATASE_DUAL_dom"/>
</dbReference>
<dbReference type="Pfam" id="PF00782">
    <property type="entry name" value="DSPc"/>
    <property type="match status" value="1"/>
</dbReference>
<dbReference type="CDD" id="cd14514">
    <property type="entry name" value="DUSP14-like"/>
    <property type="match status" value="1"/>
</dbReference>
<dbReference type="PROSITE" id="PS50054">
    <property type="entry name" value="TYR_PHOSPHATASE_DUAL"/>
    <property type="match status" value="1"/>
</dbReference>
<comment type="similarity">
    <text evidence="1">Belongs to the protein-tyrosine phosphatase family. Non-receptor class dual specificity subfamily.</text>
</comment>
<dbReference type="InterPro" id="IPR052103">
    <property type="entry name" value="Dual_spec_Phospatases"/>
</dbReference>
<dbReference type="PANTHER" id="PTHR45961">
    <property type="entry name" value="IP21249P"/>
    <property type="match status" value="1"/>
</dbReference>
<gene>
    <name evidence="7" type="ORF">KUTeg_007969</name>
</gene>
<dbReference type="Proteomes" id="UP001217089">
    <property type="component" value="Unassembled WGS sequence"/>
</dbReference>
<feature type="transmembrane region" description="Helical" evidence="4">
    <location>
        <begin position="222"/>
        <end position="240"/>
    </location>
</feature>
<dbReference type="PROSITE" id="PS50056">
    <property type="entry name" value="TYR_PHOSPHATASE_2"/>
    <property type="match status" value="1"/>
</dbReference>
<dbReference type="InterPro" id="IPR000387">
    <property type="entry name" value="Tyr_Pase_dom"/>
</dbReference>
<dbReference type="SMART" id="SM00195">
    <property type="entry name" value="DSPc"/>
    <property type="match status" value="1"/>
</dbReference>
<organism evidence="7 8">
    <name type="scientific">Tegillarca granosa</name>
    <name type="common">Malaysian cockle</name>
    <name type="synonym">Anadara granosa</name>
    <dbReference type="NCBI Taxonomy" id="220873"/>
    <lineage>
        <taxon>Eukaryota</taxon>
        <taxon>Metazoa</taxon>
        <taxon>Spiralia</taxon>
        <taxon>Lophotrochozoa</taxon>
        <taxon>Mollusca</taxon>
        <taxon>Bivalvia</taxon>
        <taxon>Autobranchia</taxon>
        <taxon>Pteriomorphia</taxon>
        <taxon>Arcoida</taxon>
        <taxon>Arcoidea</taxon>
        <taxon>Arcidae</taxon>
        <taxon>Tegillarca</taxon>
    </lineage>
</organism>
<keyword evidence="8" id="KW-1185">Reference proteome</keyword>
<dbReference type="EMBL" id="JARBDR010000337">
    <property type="protein sequence ID" value="KAJ8315819.1"/>
    <property type="molecule type" value="Genomic_DNA"/>
</dbReference>
<feature type="domain" description="Tyrosine-protein phosphatase" evidence="5">
    <location>
        <begin position="34"/>
        <end position="174"/>
    </location>
</feature>